<dbReference type="SMART" id="SM00422">
    <property type="entry name" value="HTH_MERR"/>
    <property type="match status" value="1"/>
</dbReference>
<evidence type="ECO:0000259" key="2">
    <source>
        <dbReference type="PROSITE" id="PS50937"/>
    </source>
</evidence>
<keyword evidence="1 3" id="KW-0238">DNA-binding</keyword>
<dbReference type="InterPro" id="IPR047057">
    <property type="entry name" value="MerR_fam"/>
</dbReference>
<dbReference type="GO" id="GO:0003700">
    <property type="term" value="F:DNA-binding transcription factor activity"/>
    <property type="evidence" value="ECO:0007669"/>
    <property type="project" value="InterPro"/>
</dbReference>
<keyword evidence="4" id="KW-1185">Reference proteome</keyword>
<protein>
    <submittedName>
        <fullName evidence="3">DNA-binding transcriptional regulator, MerR family</fullName>
    </submittedName>
</protein>
<dbReference type="InterPro" id="IPR009061">
    <property type="entry name" value="DNA-bd_dom_put_sf"/>
</dbReference>
<dbReference type="InterPro" id="IPR000551">
    <property type="entry name" value="MerR-type_HTH_dom"/>
</dbReference>
<reference evidence="4" key="1">
    <citation type="submission" date="2015-11" db="EMBL/GenBank/DDBJ databases">
        <authorList>
            <person name="Varghese N."/>
        </authorList>
    </citation>
    <scope>NUCLEOTIDE SEQUENCE [LARGE SCALE GENOMIC DNA]</scope>
    <source>
        <strain evidence="4">DSM 45899</strain>
    </source>
</reference>
<dbReference type="SUPFAM" id="SSF46955">
    <property type="entry name" value="Putative DNA-binding domain"/>
    <property type="match status" value="1"/>
</dbReference>
<gene>
    <name evidence="3" type="ORF">Ga0074812_12445</name>
</gene>
<name>A0A0S4QVX5_9ACTN</name>
<dbReference type="PANTHER" id="PTHR30204">
    <property type="entry name" value="REDOX-CYCLING DRUG-SENSING TRANSCRIPTIONAL ACTIVATOR SOXR"/>
    <property type="match status" value="1"/>
</dbReference>
<dbReference type="GO" id="GO:0003677">
    <property type="term" value="F:DNA binding"/>
    <property type="evidence" value="ECO:0007669"/>
    <property type="project" value="UniProtKB-KW"/>
</dbReference>
<evidence type="ECO:0000313" key="3">
    <source>
        <dbReference type="EMBL" id="CUU59020.1"/>
    </source>
</evidence>
<dbReference type="Proteomes" id="UP000198802">
    <property type="component" value="Unassembled WGS sequence"/>
</dbReference>
<dbReference type="PROSITE" id="PS50937">
    <property type="entry name" value="HTH_MERR_2"/>
    <property type="match status" value="1"/>
</dbReference>
<dbReference type="Pfam" id="PF13411">
    <property type="entry name" value="MerR_1"/>
    <property type="match status" value="1"/>
</dbReference>
<dbReference type="PANTHER" id="PTHR30204:SF97">
    <property type="entry name" value="MERR FAMILY REGULATORY PROTEIN"/>
    <property type="match status" value="1"/>
</dbReference>
<dbReference type="PRINTS" id="PR00040">
    <property type="entry name" value="HTHMERR"/>
</dbReference>
<dbReference type="EMBL" id="FAOZ01000024">
    <property type="protein sequence ID" value="CUU59020.1"/>
    <property type="molecule type" value="Genomic_DNA"/>
</dbReference>
<dbReference type="CDD" id="cd01282">
    <property type="entry name" value="HTH_MerR-like_sg3"/>
    <property type="match status" value="1"/>
</dbReference>
<evidence type="ECO:0000256" key="1">
    <source>
        <dbReference type="ARBA" id="ARBA00023125"/>
    </source>
</evidence>
<proteinExistence type="predicted"/>
<dbReference type="RefSeq" id="WP_091282928.1">
    <property type="nucleotide sequence ID" value="NZ_FAOZ01000024.1"/>
</dbReference>
<organism evidence="3 4">
    <name type="scientific">Parafrankia irregularis</name>
    <dbReference type="NCBI Taxonomy" id="795642"/>
    <lineage>
        <taxon>Bacteria</taxon>
        <taxon>Bacillati</taxon>
        <taxon>Actinomycetota</taxon>
        <taxon>Actinomycetes</taxon>
        <taxon>Frankiales</taxon>
        <taxon>Frankiaceae</taxon>
        <taxon>Parafrankia</taxon>
    </lineage>
</organism>
<sequence>MRIGELSQRSGASVRSLRHYEQHGLLVADRGANGYRHFPESAVEAVARIQALLGAGLSVATIRRVLPCTLDATPRIVPCAELSATLRRELARLDRQAAQLEHARGMISAMLTA</sequence>
<dbReference type="AlphaFoldDB" id="A0A0S4QVX5"/>
<dbReference type="Gene3D" id="1.10.1660.10">
    <property type="match status" value="1"/>
</dbReference>
<accession>A0A0S4QVX5</accession>
<evidence type="ECO:0000313" key="4">
    <source>
        <dbReference type="Proteomes" id="UP000198802"/>
    </source>
</evidence>
<feature type="domain" description="HTH merR-type" evidence="2">
    <location>
        <begin position="1"/>
        <end position="68"/>
    </location>
</feature>